<dbReference type="STRING" id="1121326.CLMAG_05720"/>
<keyword evidence="2" id="KW-1185">Reference proteome</keyword>
<dbReference type="OrthoDB" id="2942008at2"/>
<dbReference type="AlphaFoldDB" id="A0A161XG28"/>
<dbReference type="RefSeq" id="WP_066617653.1">
    <property type="nucleotide sequence ID" value="NZ_FQXL01000098.1"/>
</dbReference>
<dbReference type="Proteomes" id="UP000076603">
    <property type="component" value="Unassembled WGS sequence"/>
</dbReference>
<evidence type="ECO:0000313" key="1">
    <source>
        <dbReference type="EMBL" id="KZL93526.1"/>
    </source>
</evidence>
<name>A0A161XG28_9CLOT</name>
<gene>
    <name evidence="1" type="ORF">CLMAG_05720</name>
</gene>
<dbReference type="EMBL" id="LWAE01000001">
    <property type="protein sequence ID" value="KZL93526.1"/>
    <property type="molecule type" value="Genomic_DNA"/>
</dbReference>
<accession>A0A161XG28</accession>
<dbReference type="PATRIC" id="fig|1121326.3.peg.527"/>
<organism evidence="1 2">
    <name type="scientific">Clostridium magnum DSM 2767</name>
    <dbReference type="NCBI Taxonomy" id="1121326"/>
    <lineage>
        <taxon>Bacteria</taxon>
        <taxon>Bacillati</taxon>
        <taxon>Bacillota</taxon>
        <taxon>Clostridia</taxon>
        <taxon>Eubacteriales</taxon>
        <taxon>Clostridiaceae</taxon>
        <taxon>Clostridium</taxon>
    </lineage>
</organism>
<comment type="caution">
    <text evidence="1">The sequence shown here is derived from an EMBL/GenBank/DDBJ whole genome shotgun (WGS) entry which is preliminary data.</text>
</comment>
<proteinExistence type="predicted"/>
<evidence type="ECO:0000313" key="2">
    <source>
        <dbReference type="Proteomes" id="UP000076603"/>
    </source>
</evidence>
<protein>
    <submittedName>
        <fullName evidence="1">HTH DNA binding domain protein</fullName>
    </submittedName>
</protein>
<sequence>MVNVYDFYITPEEYEMAEANGISKALLEVRIRRLAWNKEKAISISPSRHKRLGSDWIKLAQENGICYSTFKYRANELGWDLERAATQPLQDRKAQAKQAYEKSRKYPKEFKELAEKNGISERTFHRRLESGWDIETAATKPIMTPREVGLLTKEKRQKSLTRIFCHKRGVNKLCLV</sequence>
<reference evidence="1 2" key="1">
    <citation type="submission" date="2016-04" db="EMBL/GenBank/DDBJ databases">
        <title>Genome sequence of Clostridium magnum DSM 2767.</title>
        <authorList>
            <person name="Poehlein A."/>
            <person name="Uhlig R."/>
            <person name="Fischer R."/>
            <person name="Bahl H."/>
            <person name="Daniel R."/>
        </authorList>
    </citation>
    <scope>NUCLEOTIDE SEQUENCE [LARGE SCALE GENOMIC DNA]</scope>
    <source>
        <strain evidence="1 2">DSM 2767</strain>
    </source>
</reference>